<dbReference type="RefSeq" id="WP_211421731.1">
    <property type="nucleotide sequence ID" value="NZ_CP072642.1"/>
</dbReference>
<organism evidence="5 6">
    <name type="scientific">Chloracidobacterium sp. N</name>
    <dbReference type="NCBI Taxonomy" id="2821540"/>
    <lineage>
        <taxon>Bacteria</taxon>
        <taxon>Pseudomonadati</taxon>
        <taxon>Acidobacteriota</taxon>
        <taxon>Terriglobia</taxon>
        <taxon>Terriglobales</taxon>
        <taxon>Acidobacteriaceae</taxon>
        <taxon>Chloracidobacterium</taxon>
        <taxon>Chloracidobacterium aggregatum</taxon>
    </lineage>
</organism>
<dbReference type="Gene3D" id="3.30.360.10">
    <property type="entry name" value="Dihydrodipicolinate Reductase, domain 2"/>
    <property type="match status" value="1"/>
</dbReference>
<evidence type="ECO:0000259" key="4">
    <source>
        <dbReference type="SMART" id="SM00859"/>
    </source>
</evidence>
<dbReference type="SUPFAM" id="SSF51735">
    <property type="entry name" value="NAD(P)-binding Rossmann-fold domains"/>
    <property type="match status" value="1"/>
</dbReference>
<sequence length="350" mass="37583">MKHWRVGILGATGTVGQRFVQLLEQHPWFTITAVAASDRSEGKRYGDAVAWKLPTPLPARIAELTLAPCRPPLDCDLVFSSLPGDMAAETEAAFAAASYPVISNSSAHRMAPDVPLLVPEINPEHVRLIPLQQQRRDWTRGFLVTNPNCTTLALVLPLAALERAFGVDMVMVSTMQAISGAGYPGVASLDIVDNVIPYIAGEEDKVETEPRKILGQLVGDRIEPAALRLSAHCHRVAVTDGHLCAASIRLRQPATVDEVGAALEAFRGPAEVAALPSAPARPIVLRREPDRPQPRLDRDLERGMASIVGRVRPDPLLDIKLTILGHNTVRGAAGAAVLNAEFLAATGCFT</sequence>
<dbReference type="InterPro" id="IPR000534">
    <property type="entry name" value="Semialdehyde_DH_NAD-bd"/>
</dbReference>
<dbReference type="CDD" id="cd18130">
    <property type="entry name" value="ASADH_C_arch_fung_like"/>
    <property type="match status" value="1"/>
</dbReference>
<evidence type="ECO:0000256" key="3">
    <source>
        <dbReference type="ARBA" id="ARBA00023002"/>
    </source>
</evidence>
<dbReference type="InterPro" id="IPR051823">
    <property type="entry name" value="ASADH-related"/>
</dbReference>
<accession>A0ABX8AXC1</accession>
<dbReference type="NCBIfam" id="TIGR00978">
    <property type="entry name" value="asd_EA"/>
    <property type="match status" value="1"/>
</dbReference>
<dbReference type="PANTHER" id="PTHR46718">
    <property type="entry name" value="ASPARTATE-SEMIALDEHYDE DEHYDROGENASE"/>
    <property type="match status" value="1"/>
</dbReference>
<reference evidence="5 6" key="1">
    <citation type="submission" date="2021-03" db="EMBL/GenBank/DDBJ databases">
        <title>Genomic and phenotypic characterization of Chloracidobacterium isolates provides evidence for multiple species.</title>
        <authorList>
            <person name="Saini M.K."/>
            <person name="Costas A.M.G."/>
            <person name="Tank M."/>
            <person name="Bryant D.A."/>
        </authorList>
    </citation>
    <scope>NUCLEOTIDE SEQUENCE [LARGE SCALE GENOMIC DNA]</scope>
    <source>
        <strain evidence="5 6">N</strain>
    </source>
</reference>
<dbReference type="PANTHER" id="PTHR46718:SF1">
    <property type="entry name" value="ASPARTATE-SEMIALDEHYDE DEHYDROGENASE"/>
    <property type="match status" value="1"/>
</dbReference>
<evidence type="ECO:0000313" key="5">
    <source>
        <dbReference type="EMBL" id="QUV93340.1"/>
    </source>
</evidence>
<gene>
    <name evidence="5" type="primary">asd</name>
    <name evidence="5" type="ORF">J8C05_08130</name>
</gene>
<dbReference type="PIRSF" id="PIRSF000148">
    <property type="entry name" value="ASA_dh"/>
    <property type="match status" value="1"/>
</dbReference>
<dbReference type="SUPFAM" id="SSF55347">
    <property type="entry name" value="Glyceraldehyde-3-phosphate dehydrogenase-like, C-terminal domain"/>
    <property type="match status" value="1"/>
</dbReference>
<keyword evidence="6" id="KW-1185">Reference proteome</keyword>
<dbReference type="InterPro" id="IPR005676">
    <property type="entry name" value="Asp_semi-ald_DH_pep-lack"/>
</dbReference>
<proteinExistence type="inferred from homology"/>
<dbReference type="Proteomes" id="UP000677668">
    <property type="component" value="Chromosome 1"/>
</dbReference>
<evidence type="ECO:0000256" key="1">
    <source>
        <dbReference type="ARBA" id="ARBA00010584"/>
    </source>
</evidence>
<dbReference type="NCBIfam" id="NF006416">
    <property type="entry name" value="PRK08664.1"/>
    <property type="match status" value="1"/>
</dbReference>
<name>A0ABX8AXC1_9BACT</name>
<dbReference type="InterPro" id="IPR012280">
    <property type="entry name" value="Semialdhyde_DH_dimer_dom"/>
</dbReference>
<keyword evidence="3 5" id="KW-0560">Oxidoreductase</keyword>
<dbReference type="EMBL" id="CP072642">
    <property type="protein sequence ID" value="QUV93340.1"/>
    <property type="molecule type" value="Genomic_DNA"/>
</dbReference>
<dbReference type="InterPro" id="IPR036291">
    <property type="entry name" value="NAD(P)-bd_dom_sf"/>
</dbReference>
<dbReference type="SMART" id="SM00859">
    <property type="entry name" value="Semialdhyde_dh"/>
    <property type="match status" value="1"/>
</dbReference>
<evidence type="ECO:0000256" key="2">
    <source>
        <dbReference type="ARBA" id="ARBA00022857"/>
    </source>
</evidence>
<feature type="domain" description="Semialdehyde dehydrogenase NAD-binding" evidence="4">
    <location>
        <begin position="5"/>
        <end position="129"/>
    </location>
</feature>
<dbReference type="Pfam" id="PF01118">
    <property type="entry name" value="Semialdhyde_dh"/>
    <property type="match status" value="1"/>
</dbReference>
<dbReference type="Gene3D" id="3.40.50.720">
    <property type="entry name" value="NAD(P)-binding Rossmann-like Domain"/>
    <property type="match status" value="1"/>
</dbReference>
<evidence type="ECO:0000313" key="6">
    <source>
        <dbReference type="Proteomes" id="UP000677668"/>
    </source>
</evidence>
<dbReference type="Pfam" id="PF02774">
    <property type="entry name" value="Semialdhyde_dhC"/>
    <property type="match status" value="1"/>
</dbReference>
<protein>
    <submittedName>
        <fullName evidence="5">Aspartate-semialdehyde dehydrogenase</fullName>
        <ecNumber evidence="5">1.2.1.11</ecNumber>
    </submittedName>
</protein>
<keyword evidence="2" id="KW-0521">NADP</keyword>
<dbReference type="GO" id="GO:0004073">
    <property type="term" value="F:aspartate-semialdehyde dehydrogenase activity"/>
    <property type="evidence" value="ECO:0007669"/>
    <property type="project" value="UniProtKB-EC"/>
</dbReference>
<dbReference type="CDD" id="cd02315">
    <property type="entry name" value="ScASADH_like_N"/>
    <property type="match status" value="1"/>
</dbReference>
<dbReference type="EC" id="1.2.1.11" evidence="5"/>
<comment type="similarity">
    <text evidence="1">Belongs to the aspartate-semialdehyde dehydrogenase family.</text>
</comment>